<gene>
    <name evidence="1" type="ORF">TNCV_1090791</name>
</gene>
<organism evidence="1 2">
    <name type="scientific">Trichonephila clavipes</name>
    <name type="common">Golden silk orbweaver</name>
    <name type="synonym">Nephila clavipes</name>
    <dbReference type="NCBI Taxonomy" id="2585209"/>
    <lineage>
        <taxon>Eukaryota</taxon>
        <taxon>Metazoa</taxon>
        <taxon>Ecdysozoa</taxon>
        <taxon>Arthropoda</taxon>
        <taxon>Chelicerata</taxon>
        <taxon>Arachnida</taxon>
        <taxon>Araneae</taxon>
        <taxon>Araneomorphae</taxon>
        <taxon>Entelegynae</taxon>
        <taxon>Araneoidea</taxon>
        <taxon>Nephilidae</taxon>
        <taxon>Trichonephila</taxon>
    </lineage>
</organism>
<evidence type="ECO:0000313" key="2">
    <source>
        <dbReference type="Proteomes" id="UP000887159"/>
    </source>
</evidence>
<dbReference type="AlphaFoldDB" id="A0A8X6ST78"/>
<reference evidence="1" key="1">
    <citation type="submission" date="2020-08" db="EMBL/GenBank/DDBJ databases">
        <title>Multicomponent nature underlies the extraordinary mechanical properties of spider dragline silk.</title>
        <authorList>
            <person name="Kono N."/>
            <person name="Nakamura H."/>
            <person name="Mori M."/>
            <person name="Yoshida Y."/>
            <person name="Ohtoshi R."/>
            <person name="Malay A.D."/>
            <person name="Moran D.A.P."/>
            <person name="Tomita M."/>
            <person name="Numata K."/>
            <person name="Arakawa K."/>
        </authorList>
    </citation>
    <scope>NUCLEOTIDE SEQUENCE</scope>
</reference>
<name>A0A8X6ST78_TRICX</name>
<dbReference type="EMBL" id="BMAU01021343">
    <property type="protein sequence ID" value="GFY17305.1"/>
    <property type="molecule type" value="Genomic_DNA"/>
</dbReference>
<accession>A0A8X6ST78</accession>
<sequence length="102" mass="11404">MTSSVGLYPVRRSRGGTWRFFSTHDMCDLSPSITRIFRGRGSLEVKASDRGWRVMSSSPVPLKTRRIEKRCTFHLSRAQTSSRWCGVVVRRGGASSGVVLVT</sequence>
<keyword evidence="2" id="KW-1185">Reference proteome</keyword>
<proteinExistence type="predicted"/>
<protein>
    <submittedName>
        <fullName evidence="1">Uncharacterized protein</fullName>
    </submittedName>
</protein>
<dbReference type="Proteomes" id="UP000887159">
    <property type="component" value="Unassembled WGS sequence"/>
</dbReference>
<comment type="caution">
    <text evidence="1">The sequence shown here is derived from an EMBL/GenBank/DDBJ whole genome shotgun (WGS) entry which is preliminary data.</text>
</comment>
<evidence type="ECO:0000313" key="1">
    <source>
        <dbReference type="EMBL" id="GFY17305.1"/>
    </source>
</evidence>